<proteinExistence type="predicted"/>
<accession>A0A8J3ZAY2</accession>
<keyword evidence="1" id="KW-0812">Transmembrane</keyword>
<feature type="transmembrane region" description="Helical" evidence="1">
    <location>
        <begin position="54"/>
        <end position="75"/>
    </location>
</feature>
<sequence>MHARIPFAVAAVTATVPVTGFVALCAGATAADGNIGLYRMDHGLPVTVGPDRWALATVGYAGGVVLSLVVVGLMWNPGRNRRALTVALLAGIALGLLLTLDGLLNIAPNDDLAGVVPSWYAPLSAAQGLLVTALCGLAVIGLPSRSRSS</sequence>
<evidence type="ECO:0000313" key="2">
    <source>
        <dbReference type="EMBL" id="GIJ60784.1"/>
    </source>
</evidence>
<feature type="transmembrane region" description="Helical" evidence="1">
    <location>
        <begin position="119"/>
        <end position="142"/>
    </location>
</feature>
<evidence type="ECO:0000313" key="3">
    <source>
        <dbReference type="Proteomes" id="UP000612585"/>
    </source>
</evidence>
<keyword evidence="1" id="KW-0472">Membrane</keyword>
<keyword evidence="3" id="KW-1185">Reference proteome</keyword>
<comment type="caution">
    <text evidence="2">The sequence shown here is derived from an EMBL/GenBank/DDBJ whole genome shotgun (WGS) entry which is preliminary data.</text>
</comment>
<dbReference type="EMBL" id="BOPG01000059">
    <property type="protein sequence ID" value="GIJ60784.1"/>
    <property type="molecule type" value="Genomic_DNA"/>
</dbReference>
<protein>
    <submittedName>
        <fullName evidence="2">Uncharacterized protein</fullName>
    </submittedName>
</protein>
<dbReference type="AlphaFoldDB" id="A0A8J3ZAY2"/>
<gene>
    <name evidence="2" type="ORF">Vau01_083000</name>
</gene>
<organism evidence="2 3">
    <name type="scientific">Virgisporangium aurantiacum</name>
    <dbReference type="NCBI Taxonomy" id="175570"/>
    <lineage>
        <taxon>Bacteria</taxon>
        <taxon>Bacillati</taxon>
        <taxon>Actinomycetota</taxon>
        <taxon>Actinomycetes</taxon>
        <taxon>Micromonosporales</taxon>
        <taxon>Micromonosporaceae</taxon>
        <taxon>Virgisporangium</taxon>
    </lineage>
</organism>
<feature type="transmembrane region" description="Helical" evidence="1">
    <location>
        <begin position="87"/>
        <end position="107"/>
    </location>
</feature>
<name>A0A8J3ZAY2_9ACTN</name>
<dbReference type="RefSeq" id="WP_204005376.1">
    <property type="nucleotide sequence ID" value="NZ_BOPG01000059.1"/>
</dbReference>
<reference evidence="2" key="1">
    <citation type="submission" date="2021-01" db="EMBL/GenBank/DDBJ databases">
        <title>Whole genome shotgun sequence of Virgisporangium aurantiacum NBRC 16421.</title>
        <authorList>
            <person name="Komaki H."/>
            <person name="Tamura T."/>
        </authorList>
    </citation>
    <scope>NUCLEOTIDE SEQUENCE</scope>
    <source>
        <strain evidence="2">NBRC 16421</strain>
    </source>
</reference>
<dbReference type="Proteomes" id="UP000612585">
    <property type="component" value="Unassembled WGS sequence"/>
</dbReference>
<evidence type="ECO:0000256" key="1">
    <source>
        <dbReference type="SAM" id="Phobius"/>
    </source>
</evidence>
<keyword evidence="1" id="KW-1133">Transmembrane helix</keyword>